<dbReference type="Proteomes" id="UP001626550">
    <property type="component" value="Unassembled WGS sequence"/>
</dbReference>
<reference evidence="9 10" key="1">
    <citation type="submission" date="2024-11" db="EMBL/GenBank/DDBJ databases">
        <title>Adaptive evolution of stress response genes in parasites aligns with host niche diversity.</title>
        <authorList>
            <person name="Hahn C."/>
            <person name="Resl P."/>
        </authorList>
    </citation>
    <scope>NUCLEOTIDE SEQUENCE [LARGE SCALE GENOMIC DNA]</scope>
    <source>
        <strain evidence="9">EGGRZ-B1_66</strain>
        <tissue evidence="9">Body</tissue>
    </source>
</reference>
<evidence type="ECO:0000256" key="4">
    <source>
        <dbReference type="ARBA" id="ARBA00022483"/>
    </source>
</evidence>
<dbReference type="Pfam" id="PF07393">
    <property type="entry name" value="Sec10_HB"/>
    <property type="match status" value="2"/>
</dbReference>
<evidence type="ECO:0000259" key="8">
    <source>
        <dbReference type="Pfam" id="PF20667"/>
    </source>
</evidence>
<evidence type="ECO:0000256" key="2">
    <source>
        <dbReference type="ARBA" id="ARBA00017524"/>
    </source>
</evidence>
<feature type="domain" description="Exocyst complex component Sec10-like alpha-helical bundle" evidence="7">
    <location>
        <begin position="279"/>
        <end position="391"/>
    </location>
</feature>
<evidence type="ECO:0000313" key="10">
    <source>
        <dbReference type="Proteomes" id="UP001626550"/>
    </source>
</evidence>
<feature type="domain" description="Exocyst complex component Sec10-like alpha-helical bundle" evidence="7">
    <location>
        <begin position="428"/>
        <end position="690"/>
    </location>
</feature>
<evidence type="ECO:0000313" key="9">
    <source>
        <dbReference type="EMBL" id="KAL3316535.1"/>
    </source>
</evidence>
<gene>
    <name evidence="9" type="primary">EXOC5</name>
    <name evidence="9" type="ORF">Ciccas_004815</name>
</gene>
<keyword evidence="10" id="KW-1185">Reference proteome</keyword>
<dbReference type="InterPro" id="IPR009976">
    <property type="entry name" value="Sec10-like"/>
</dbReference>
<organism evidence="9 10">
    <name type="scientific">Cichlidogyrus casuarinus</name>
    <dbReference type="NCBI Taxonomy" id="1844966"/>
    <lineage>
        <taxon>Eukaryota</taxon>
        <taxon>Metazoa</taxon>
        <taxon>Spiralia</taxon>
        <taxon>Lophotrochozoa</taxon>
        <taxon>Platyhelminthes</taxon>
        <taxon>Monogenea</taxon>
        <taxon>Monopisthocotylea</taxon>
        <taxon>Dactylogyridea</taxon>
        <taxon>Ancyrocephalidae</taxon>
        <taxon>Cichlidogyrus</taxon>
    </lineage>
</organism>
<evidence type="ECO:0000259" key="7">
    <source>
        <dbReference type="Pfam" id="PF07393"/>
    </source>
</evidence>
<name>A0ABD2QAH7_9PLAT</name>
<keyword evidence="4" id="KW-0268">Exocytosis</keyword>
<comment type="caution">
    <text evidence="9">The sequence shown here is derived from an EMBL/GenBank/DDBJ whole genome shotgun (WGS) entry which is preliminary data.</text>
</comment>
<dbReference type="Pfam" id="PF20667">
    <property type="entry name" value="Sec10_N"/>
    <property type="match status" value="1"/>
</dbReference>
<feature type="domain" description="Exocyst complex component Sec10 N-terminal" evidence="8">
    <location>
        <begin position="61"/>
        <end position="161"/>
    </location>
</feature>
<evidence type="ECO:0000256" key="5">
    <source>
        <dbReference type="ARBA" id="ARBA00023054"/>
    </source>
</evidence>
<dbReference type="EMBL" id="JBJKFK010000523">
    <property type="protein sequence ID" value="KAL3316535.1"/>
    <property type="molecule type" value="Genomic_DNA"/>
</dbReference>
<protein>
    <recommendedName>
        <fullName evidence="2">Exocyst complex component 5</fullName>
    </recommendedName>
    <alternativeName>
        <fullName evidence="6">Exocyst complex component Sec10</fullName>
    </alternativeName>
</protein>
<dbReference type="AlphaFoldDB" id="A0ABD2QAH7"/>
<keyword evidence="3" id="KW-0813">Transport</keyword>
<evidence type="ECO:0000256" key="6">
    <source>
        <dbReference type="ARBA" id="ARBA00031471"/>
    </source>
</evidence>
<dbReference type="InterPro" id="IPR048625">
    <property type="entry name" value="Sec10_N"/>
</dbReference>
<keyword evidence="5" id="KW-0175">Coiled coil</keyword>
<proteinExistence type="inferred from homology"/>
<evidence type="ECO:0000256" key="1">
    <source>
        <dbReference type="ARBA" id="ARBA00006572"/>
    </source>
</evidence>
<dbReference type="PANTHER" id="PTHR12100">
    <property type="entry name" value="SEC10"/>
    <property type="match status" value="1"/>
</dbReference>
<comment type="similarity">
    <text evidence="1">Belongs to the SEC10 family.</text>
</comment>
<accession>A0ABD2QAH7</accession>
<dbReference type="PANTHER" id="PTHR12100:SF0">
    <property type="entry name" value="EXOCYST COMPLEX COMPONENT 5"/>
    <property type="match status" value="1"/>
</dbReference>
<dbReference type="GO" id="GO:0006887">
    <property type="term" value="P:exocytosis"/>
    <property type="evidence" value="ECO:0007669"/>
    <property type="project" value="UniProtKB-KW"/>
</dbReference>
<dbReference type="InterPro" id="IPR048627">
    <property type="entry name" value="Sec10_HB"/>
</dbReference>
<sequence length="694" mass="80305">MLKSKTKSQKFKQIFLYRKTETRATEPQVENDISIDLLDRITSSCMINNKEFDPFKAEMYLKTTLHELKQLRERVNRNKTELELSFLNDEKNFQTALKELAFALNKNIKAISEIDKGINEVSNKTIHLSDQLDRKNLPRQRLEEARDLVVDFYKFLSAGGLSVSTIGTQDELYLVQVAKRLRKLNKLCFELPNDDRFLIAKQRLSVASQNVEGELINRLSANFKKRNIPILKMIIEVLNDSQKRNICMDTYVHEILATMPSDLGNLEGLPKGLPQVENQVVEVFPAPDVVMHLLLESLFNSKLKDHLANKITPYSHSPDKYLKTFFAEYQNVQKMIKNLEAKLITLPDISALMKKLFRDNLFKDYLTEYQAYEKAWIANKTKNHLDVFYKELGHAKKPVQSLAPSRLNFSFNHEDRIFAEKPILLDAMQKADFGKALLQLISDNLINEHVNYGILMTLQGISYDLRGTEPMLSFMSMVEEVTSIIQLYDSWYIESIMSLLNKTDREQQECQQIYQNWRKNVESRLSQGLDRLLSVVQTHITYLLGHHQQRSDFNVPDLSGPTVACRHVCAFVNKVVLKAQENLDGVNQTRFLNGLGQRFVRAVTDHLYGYVFTLNGGMQVMQDITSYRESANRCKSRAVSHLFDILLKLVNLFVIRHENLQQVHQEYVDMHIPVDLVNTFLQLRSDMRSTSVLP</sequence>
<evidence type="ECO:0000256" key="3">
    <source>
        <dbReference type="ARBA" id="ARBA00022448"/>
    </source>
</evidence>